<dbReference type="AlphaFoldDB" id="A0A2Z4LVM2"/>
<dbReference type="Gene3D" id="2.120.10.30">
    <property type="entry name" value="TolB, C-terminal domain"/>
    <property type="match status" value="2"/>
</dbReference>
<dbReference type="Pfam" id="PF26549">
    <property type="entry name" value="Tricorn_N"/>
    <property type="match status" value="1"/>
</dbReference>
<evidence type="ECO:0000256" key="2">
    <source>
        <dbReference type="SAM" id="SignalP"/>
    </source>
</evidence>
<evidence type="ECO:0000256" key="1">
    <source>
        <dbReference type="ARBA" id="ARBA00009820"/>
    </source>
</evidence>
<reference evidence="3 4" key="1">
    <citation type="submission" date="2018-06" db="EMBL/GenBank/DDBJ databases">
        <title>Spongiibacterium sp. HME9304 Genome sequencing and assembly.</title>
        <authorList>
            <person name="Kang H."/>
            <person name="Kim H."/>
            <person name="Joh K."/>
        </authorList>
    </citation>
    <scope>NUCLEOTIDE SEQUENCE [LARGE SCALE GENOMIC DNA]</scope>
    <source>
        <strain evidence="3 4">HME9304</strain>
    </source>
</reference>
<proteinExistence type="inferred from homology"/>
<comment type="similarity">
    <text evidence="1">Belongs to the TolB family.</text>
</comment>
<name>A0A2Z4LVM2_9FLAO</name>
<protein>
    <submittedName>
        <fullName evidence="3">Protein TolB</fullName>
    </submittedName>
</protein>
<dbReference type="PANTHER" id="PTHR36842">
    <property type="entry name" value="PROTEIN TOLB HOMOLOG"/>
    <property type="match status" value="1"/>
</dbReference>
<dbReference type="InterPro" id="IPR011659">
    <property type="entry name" value="WD40"/>
</dbReference>
<dbReference type="InterPro" id="IPR011042">
    <property type="entry name" value="6-blade_b-propeller_TolB-like"/>
</dbReference>
<keyword evidence="2" id="KW-0732">Signal</keyword>
<evidence type="ECO:0000313" key="3">
    <source>
        <dbReference type="EMBL" id="AWX45750.1"/>
    </source>
</evidence>
<gene>
    <name evidence="3" type="ORF">HME9304_02779</name>
</gene>
<dbReference type="Pfam" id="PF07676">
    <property type="entry name" value="PD40"/>
    <property type="match status" value="3"/>
</dbReference>
<feature type="signal peptide" evidence="2">
    <location>
        <begin position="1"/>
        <end position="25"/>
    </location>
</feature>
<dbReference type="OrthoDB" id="9815657at2"/>
<sequence length="321" mass="36521">MVLNNKGFYLLVVLILLASSGTVTSQIKVDLKKIIKHTNIETSYPYWSPDGSKIVFQSNRNDNDSEIYIMDMDGTNTKRLTHSPGLDETPIWSPNGKSILFASERDGNYEVYLMDVDGTNVKNLTNHPAHDGHPNFSPDGQKIIFHSNRSMPDSTFIKNEFTTDINHELYEMNIDGSDFKRITDYPLWDTYPDISPDGSKIAFRRLVETQMGIYKTNSEVFVANRDGSNAYNLTNYPDHDGWPAWSPDGSKIAFASERERFNNWQIYTINPDGTDITRITEFDSQGGYFAKPQWSPDGSKIICTRTKDGNVEIFIIDLEKP</sequence>
<dbReference type="SUPFAM" id="SSF69304">
    <property type="entry name" value="Tricorn protease N-terminal domain"/>
    <property type="match status" value="1"/>
</dbReference>
<dbReference type="Proteomes" id="UP000248536">
    <property type="component" value="Chromosome"/>
</dbReference>
<feature type="chain" id="PRO_5016447133" evidence="2">
    <location>
        <begin position="26"/>
        <end position="321"/>
    </location>
</feature>
<evidence type="ECO:0000313" key="4">
    <source>
        <dbReference type="Proteomes" id="UP000248536"/>
    </source>
</evidence>
<accession>A0A2Z4LVM2</accession>
<keyword evidence="4" id="KW-1185">Reference proteome</keyword>
<organism evidence="3 4">
    <name type="scientific">Flagellimonas maritima</name>
    <dbReference type="NCBI Taxonomy" id="1383885"/>
    <lineage>
        <taxon>Bacteria</taxon>
        <taxon>Pseudomonadati</taxon>
        <taxon>Bacteroidota</taxon>
        <taxon>Flavobacteriia</taxon>
        <taxon>Flavobacteriales</taxon>
        <taxon>Flavobacteriaceae</taxon>
        <taxon>Flagellimonas</taxon>
    </lineage>
</organism>
<dbReference type="KEGG" id="spon:HME9304_02779"/>
<dbReference type="EMBL" id="CP030104">
    <property type="protein sequence ID" value="AWX45750.1"/>
    <property type="molecule type" value="Genomic_DNA"/>
</dbReference>
<dbReference type="RefSeq" id="WP_112379107.1">
    <property type="nucleotide sequence ID" value="NZ_CP030104.1"/>
</dbReference>
<dbReference type="PANTHER" id="PTHR36842:SF1">
    <property type="entry name" value="PROTEIN TOLB"/>
    <property type="match status" value="1"/>
</dbReference>